<dbReference type="RefSeq" id="WP_190927441.1">
    <property type="nucleotide sequence ID" value="NZ_JACXAC010000006.1"/>
</dbReference>
<proteinExistence type="predicted"/>
<evidence type="ECO:0000256" key="6">
    <source>
        <dbReference type="SAM" id="Phobius"/>
    </source>
</evidence>
<evidence type="ECO:0000256" key="4">
    <source>
        <dbReference type="ARBA" id="ARBA00022989"/>
    </source>
</evidence>
<feature type="domain" description="RDD" evidence="7">
    <location>
        <begin position="20"/>
        <end position="130"/>
    </location>
</feature>
<dbReference type="EMBL" id="JACXAC010000006">
    <property type="protein sequence ID" value="MBD2724070.1"/>
    <property type="molecule type" value="Genomic_DNA"/>
</dbReference>
<dbReference type="PANTHER" id="PTHR36115:SF4">
    <property type="entry name" value="MEMBRANE PROTEIN"/>
    <property type="match status" value="1"/>
</dbReference>
<keyword evidence="2" id="KW-1003">Cell membrane</keyword>
<comment type="subcellular location">
    <subcellularLocation>
        <location evidence="1">Cell membrane</location>
        <topology evidence="1">Multi-pass membrane protein</topology>
    </subcellularLocation>
</comment>
<evidence type="ECO:0000259" key="7">
    <source>
        <dbReference type="Pfam" id="PF06271"/>
    </source>
</evidence>
<dbReference type="InterPro" id="IPR051791">
    <property type="entry name" value="Pra-immunoreactive"/>
</dbReference>
<reference evidence="8 9" key="1">
    <citation type="submission" date="2020-09" db="EMBL/GenBank/DDBJ databases">
        <authorList>
            <person name="Kim M.K."/>
        </authorList>
    </citation>
    <scope>NUCLEOTIDE SEQUENCE [LARGE SCALE GENOMIC DNA]</scope>
    <source>
        <strain evidence="8 9">BT189</strain>
    </source>
</reference>
<feature type="transmembrane region" description="Helical" evidence="6">
    <location>
        <begin position="65"/>
        <end position="83"/>
    </location>
</feature>
<dbReference type="InterPro" id="IPR010432">
    <property type="entry name" value="RDD"/>
</dbReference>
<accession>A0ABR8JY58</accession>
<organism evidence="8 9">
    <name type="scientific">Hymenobacter armeniacus</name>
    <dbReference type="NCBI Taxonomy" id="2771358"/>
    <lineage>
        <taxon>Bacteria</taxon>
        <taxon>Pseudomonadati</taxon>
        <taxon>Bacteroidota</taxon>
        <taxon>Cytophagia</taxon>
        <taxon>Cytophagales</taxon>
        <taxon>Hymenobacteraceae</taxon>
        <taxon>Hymenobacter</taxon>
    </lineage>
</organism>
<protein>
    <submittedName>
        <fullName evidence="8">RDD family protein</fullName>
    </submittedName>
</protein>
<evidence type="ECO:0000313" key="9">
    <source>
        <dbReference type="Proteomes" id="UP000606003"/>
    </source>
</evidence>
<dbReference type="PANTHER" id="PTHR36115">
    <property type="entry name" value="PROLINE-RICH ANTIGEN HOMOLOG-RELATED"/>
    <property type="match status" value="1"/>
</dbReference>
<name>A0ABR8JY58_9BACT</name>
<evidence type="ECO:0000256" key="5">
    <source>
        <dbReference type="ARBA" id="ARBA00023136"/>
    </source>
</evidence>
<comment type="caution">
    <text evidence="8">The sequence shown here is derived from an EMBL/GenBank/DDBJ whole genome shotgun (WGS) entry which is preliminary data.</text>
</comment>
<keyword evidence="5 6" id="KW-0472">Membrane</keyword>
<dbReference type="Proteomes" id="UP000606003">
    <property type="component" value="Unassembled WGS sequence"/>
</dbReference>
<gene>
    <name evidence="8" type="ORF">IC234_18230</name>
</gene>
<feature type="transmembrane region" description="Helical" evidence="6">
    <location>
        <begin position="29"/>
        <end position="53"/>
    </location>
</feature>
<evidence type="ECO:0000256" key="2">
    <source>
        <dbReference type="ARBA" id="ARBA00022475"/>
    </source>
</evidence>
<evidence type="ECO:0000313" key="8">
    <source>
        <dbReference type="EMBL" id="MBD2724070.1"/>
    </source>
</evidence>
<evidence type="ECO:0000256" key="1">
    <source>
        <dbReference type="ARBA" id="ARBA00004651"/>
    </source>
</evidence>
<keyword evidence="9" id="KW-1185">Reference proteome</keyword>
<keyword evidence="3 6" id="KW-0812">Transmembrane</keyword>
<sequence>MQQDYSFSEFTAEPVALVEASTGQRFGNYLIDVATFYFGCLLLGVALGVVLGLTGHVEWLDNIKGPVSSFVGIGLMFVYYFVLEVSTGRTIGKLLTRTRVVMEDGSELTTKAIFLRSLCRMIPFDAFSFLSGNAGWHDTFSKTRVVQIPR</sequence>
<keyword evidence="4 6" id="KW-1133">Transmembrane helix</keyword>
<evidence type="ECO:0000256" key="3">
    <source>
        <dbReference type="ARBA" id="ARBA00022692"/>
    </source>
</evidence>
<dbReference type="Pfam" id="PF06271">
    <property type="entry name" value="RDD"/>
    <property type="match status" value="1"/>
</dbReference>